<sequence length="55" mass="6109">TEKVEEIIENSVYMSPADGQAQPFGNLPIENYAYFIKSTLASCKIVGIFVKKPQT</sequence>
<name>X1DCY7_9ZZZZ</name>
<proteinExistence type="predicted"/>
<protein>
    <submittedName>
        <fullName evidence="1">Uncharacterized protein</fullName>
    </submittedName>
</protein>
<feature type="non-terminal residue" evidence="1">
    <location>
        <position position="1"/>
    </location>
</feature>
<dbReference type="AlphaFoldDB" id="X1DCY7"/>
<comment type="caution">
    <text evidence="1">The sequence shown here is derived from an EMBL/GenBank/DDBJ whole genome shotgun (WGS) entry which is preliminary data.</text>
</comment>
<reference evidence="1" key="1">
    <citation type="journal article" date="2014" name="Front. Microbiol.">
        <title>High frequency of phylogenetically diverse reductive dehalogenase-homologous genes in deep subseafloor sedimentary metagenomes.</title>
        <authorList>
            <person name="Kawai M."/>
            <person name="Futagami T."/>
            <person name="Toyoda A."/>
            <person name="Takaki Y."/>
            <person name="Nishi S."/>
            <person name="Hori S."/>
            <person name="Arai W."/>
            <person name="Tsubouchi T."/>
            <person name="Morono Y."/>
            <person name="Uchiyama I."/>
            <person name="Ito T."/>
            <person name="Fujiyama A."/>
            <person name="Inagaki F."/>
            <person name="Takami H."/>
        </authorList>
    </citation>
    <scope>NUCLEOTIDE SEQUENCE</scope>
    <source>
        <strain evidence="1">Expedition CK06-06</strain>
    </source>
</reference>
<accession>X1DCY7</accession>
<gene>
    <name evidence="1" type="ORF">S01H4_60780</name>
</gene>
<organism evidence="1">
    <name type="scientific">marine sediment metagenome</name>
    <dbReference type="NCBI Taxonomy" id="412755"/>
    <lineage>
        <taxon>unclassified sequences</taxon>
        <taxon>metagenomes</taxon>
        <taxon>ecological metagenomes</taxon>
    </lineage>
</organism>
<evidence type="ECO:0000313" key="1">
    <source>
        <dbReference type="EMBL" id="GAH06180.1"/>
    </source>
</evidence>
<dbReference type="EMBL" id="BART01035912">
    <property type="protein sequence ID" value="GAH06180.1"/>
    <property type="molecule type" value="Genomic_DNA"/>
</dbReference>